<organism evidence="1 2">
    <name type="scientific">Alicyclobacillus macrosporangiidus</name>
    <dbReference type="NCBI Taxonomy" id="392015"/>
    <lineage>
        <taxon>Bacteria</taxon>
        <taxon>Bacillati</taxon>
        <taxon>Bacillota</taxon>
        <taxon>Bacilli</taxon>
        <taxon>Bacillales</taxon>
        <taxon>Alicyclobacillaceae</taxon>
        <taxon>Alicyclobacillus</taxon>
    </lineage>
</organism>
<protein>
    <submittedName>
        <fullName evidence="1">YolD-like protein</fullName>
    </submittedName>
</protein>
<proteinExistence type="predicted"/>
<dbReference type="Proteomes" id="UP000183508">
    <property type="component" value="Unassembled WGS sequence"/>
</dbReference>
<gene>
    <name evidence="1" type="ORF">SAMN05421543_1151</name>
</gene>
<accession>A0A1I7KBG6</accession>
<dbReference type="Pfam" id="PF08863">
    <property type="entry name" value="YolD"/>
    <property type="match status" value="1"/>
</dbReference>
<reference evidence="2" key="1">
    <citation type="submission" date="2016-10" db="EMBL/GenBank/DDBJ databases">
        <authorList>
            <person name="Varghese N."/>
        </authorList>
    </citation>
    <scope>NUCLEOTIDE SEQUENCE [LARGE SCALE GENOMIC DNA]</scope>
    <source>
        <strain evidence="2">DSM 17980</strain>
    </source>
</reference>
<keyword evidence="2" id="KW-1185">Reference proteome</keyword>
<dbReference type="RefSeq" id="WP_245783983.1">
    <property type="nucleotide sequence ID" value="NZ_FPBV01000015.1"/>
</dbReference>
<dbReference type="EMBL" id="FPBV01000015">
    <property type="protein sequence ID" value="SFU94748.1"/>
    <property type="molecule type" value="Genomic_DNA"/>
</dbReference>
<sequence length="109" mass="13090">MTSIRDGNIFEAMRILLPEHRATTQRYREWRSRRRPPELSADELSEMQYKLSEAIELRRPVRLVLFHPDEDVVIMGVPELKGGRLWLWRDDGNRVLVDCRRLMRVETRC</sequence>
<name>A0A1I7KBG6_9BACL</name>
<dbReference type="AlphaFoldDB" id="A0A1I7KBG6"/>
<dbReference type="InterPro" id="IPR014962">
    <property type="entry name" value="YolD"/>
</dbReference>
<evidence type="ECO:0000313" key="2">
    <source>
        <dbReference type="Proteomes" id="UP000183508"/>
    </source>
</evidence>
<evidence type="ECO:0000313" key="1">
    <source>
        <dbReference type="EMBL" id="SFU94748.1"/>
    </source>
</evidence>